<dbReference type="AlphaFoldDB" id="A0AAE0L8R5"/>
<reference evidence="4 5" key="1">
    <citation type="journal article" date="2015" name="Genome Biol. Evol.">
        <title>Comparative Genomics of a Bacterivorous Green Alga Reveals Evolutionary Causalities and Consequences of Phago-Mixotrophic Mode of Nutrition.</title>
        <authorList>
            <person name="Burns J.A."/>
            <person name="Paasch A."/>
            <person name="Narechania A."/>
            <person name="Kim E."/>
        </authorList>
    </citation>
    <scope>NUCLEOTIDE SEQUENCE [LARGE SCALE GENOMIC DNA]</scope>
    <source>
        <strain evidence="4 5">PLY_AMNH</strain>
    </source>
</reference>
<accession>A0AAE0L8R5</accession>
<dbReference type="Proteomes" id="UP001190700">
    <property type="component" value="Unassembled WGS sequence"/>
</dbReference>
<feature type="coiled-coil region" evidence="1">
    <location>
        <begin position="181"/>
        <end position="215"/>
    </location>
</feature>
<evidence type="ECO:0000313" key="5">
    <source>
        <dbReference type="Proteomes" id="UP001190700"/>
    </source>
</evidence>
<protein>
    <submittedName>
        <fullName evidence="4">Uncharacterized protein</fullName>
    </submittedName>
</protein>
<evidence type="ECO:0000313" key="4">
    <source>
        <dbReference type="EMBL" id="KAK3275870.1"/>
    </source>
</evidence>
<evidence type="ECO:0000256" key="1">
    <source>
        <dbReference type="SAM" id="Coils"/>
    </source>
</evidence>
<feature type="compositionally biased region" description="Polar residues" evidence="2">
    <location>
        <begin position="308"/>
        <end position="318"/>
    </location>
</feature>
<organism evidence="4 5">
    <name type="scientific">Cymbomonas tetramitiformis</name>
    <dbReference type="NCBI Taxonomy" id="36881"/>
    <lineage>
        <taxon>Eukaryota</taxon>
        <taxon>Viridiplantae</taxon>
        <taxon>Chlorophyta</taxon>
        <taxon>Pyramimonadophyceae</taxon>
        <taxon>Pyramimonadales</taxon>
        <taxon>Pyramimonadaceae</taxon>
        <taxon>Cymbomonas</taxon>
    </lineage>
</organism>
<name>A0AAE0L8R5_9CHLO</name>
<keyword evidence="3" id="KW-1133">Transmembrane helix</keyword>
<keyword evidence="3" id="KW-0812">Transmembrane</keyword>
<dbReference type="EMBL" id="LGRX02006961">
    <property type="protein sequence ID" value="KAK3275870.1"/>
    <property type="molecule type" value="Genomic_DNA"/>
</dbReference>
<keyword evidence="5" id="KW-1185">Reference proteome</keyword>
<feature type="transmembrane region" description="Helical" evidence="3">
    <location>
        <begin position="233"/>
        <end position="253"/>
    </location>
</feature>
<keyword evidence="3" id="KW-0472">Membrane</keyword>
<comment type="caution">
    <text evidence="4">The sequence shown here is derived from an EMBL/GenBank/DDBJ whole genome shotgun (WGS) entry which is preliminary data.</text>
</comment>
<keyword evidence="1" id="KW-0175">Coiled coil</keyword>
<gene>
    <name evidence="4" type="ORF">CYMTET_16019</name>
</gene>
<evidence type="ECO:0000256" key="2">
    <source>
        <dbReference type="SAM" id="MobiDB-lite"/>
    </source>
</evidence>
<evidence type="ECO:0000256" key="3">
    <source>
        <dbReference type="SAM" id="Phobius"/>
    </source>
</evidence>
<proteinExistence type="predicted"/>
<sequence length="469" mass="51009">MRLLHKRLRHPALARNIYGSATARGAAGACGVASSSAAAAVGSTCGQRGPTRNPTNDNTSNNNDETAAACNPGGDSRDRDAPCSICYDTKQFVYGNRCLLCDNHTVPRPGALHPNPRNRLASPEGEWAGWKYLFRLCDNHRKKEWQPAVREALEWMDSGKVAIPPPISGEYGPTNLCMSFMRRTEAEPEKLRAQVEELEAQVHRERLLVGELRQQLSEQTEVPYIEWVAATMFYYTFTLFGFLVITNFMLAIVEDGLGAAKAKIDKSLPDFFCDICVNCRPLRLKGAHVLMWAQVLDAFEKHAAARAAQQQSPKTPRSASIAAENAPRHSGMQSFNRLSARHQDDVSLNTLRSRKVPPNKERQPAVARHSLGMPFLSEQHGSQVEQDTADLVEPPAVAAGGGTSLVAEPVVLAGPDALMAADSGHIHIVLAASEELPGYVKRGSAASFNTPVQCSCRRVAAFSACATEA</sequence>
<feature type="region of interest" description="Disordered" evidence="2">
    <location>
        <begin position="347"/>
        <end position="367"/>
    </location>
</feature>
<feature type="region of interest" description="Disordered" evidence="2">
    <location>
        <begin position="42"/>
        <end position="78"/>
    </location>
</feature>
<feature type="region of interest" description="Disordered" evidence="2">
    <location>
        <begin position="306"/>
        <end position="332"/>
    </location>
</feature>
<feature type="compositionally biased region" description="Low complexity" evidence="2">
    <location>
        <begin position="42"/>
        <end position="66"/>
    </location>
</feature>